<evidence type="ECO:0000313" key="3">
    <source>
        <dbReference type="Proteomes" id="UP001321473"/>
    </source>
</evidence>
<name>A0AAQ4FG90_AMBAM</name>
<dbReference type="InterPro" id="IPR040315">
    <property type="entry name" value="WDR46/Utp7"/>
</dbReference>
<reference evidence="2 3" key="1">
    <citation type="journal article" date="2023" name="Arcadia Sci">
        <title>De novo assembly of a long-read Amblyomma americanum tick genome.</title>
        <authorList>
            <person name="Chou S."/>
            <person name="Poskanzer K.E."/>
            <person name="Rollins M."/>
            <person name="Thuy-Boun P.S."/>
        </authorList>
    </citation>
    <scope>NUCLEOTIDE SEQUENCE [LARGE SCALE GENOMIC DNA]</scope>
    <source>
        <strain evidence="2">F_SG_1</strain>
        <tissue evidence="2">Salivary glands</tissue>
    </source>
</reference>
<accession>A0AAQ4FG90</accession>
<dbReference type="PANTHER" id="PTHR14085:SF3">
    <property type="entry name" value="WD REPEAT-CONTAINING PROTEIN 46"/>
    <property type="match status" value="1"/>
</dbReference>
<feature type="non-terminal residue" evidence="2">
    <location>
        <position position="165"/>
    </location>
</feature>
<keyword evidence="3" id="KW-1185">Reference proteome</keyword>
<evidence type="ECO:0000313" key="2">
    <source>
        <dbReference type="EMBL" id="KAK8785642.1"/>
    </source>
</evidence>
<dbReference type="Proteomes" id="UP001321473">
    <property type="component" value="Unassembled WGS sequence"/>
</dbReference>
<evidence type="ECO:0000256" key="1">
    <source>
        <dbReference type="SAM" id="MobiDB-lite"/>
    </source>
</evidence>
<dbReference type="GO" id="GO:0032040">
    <property type="term" value="C:small-subunit processome"/>
    <property type="evidence" value="ECO:0007669"/>
    <property type="project" value="TreeGrafter"/>
</dbReference>
<dbReference type="PANTHER" id="PTHR14085">
    <property type="entry name" value="WD-REPEAT PROTEIN BING4"/>
    <property type="match status" value="1"/>
</dbReference>
<proteinExistence type="predicted"/>
<sequence length="165" mass="18494">MKCCSWKVQPARSGLYYSDPAPLEKMSRYFTVQADASKKGTNPPTNADETTKKVPSKNRKKLTQEIEGHQAKKLETEAFPSALKKAAAKYDRSGRIRLRGVKTKVQRKKIQARAQKVRQSVLQAARAELLLPEDVGYLQADEGEETFQLRQPDIANAVDITSCTK</sequence>
<dbReference type="EMBL" id="JARKHS020003349">
    <property type="protein sequence ID" value="KAK8785642.1"/>
    <property type="molecule type" value="Genomic_DNA"/>
</dbReference>
<feature type="region of interest" description="Disordered" evidence="1">
    <location>
        <begin position="34"/>
        <end position="59"/>
    </location>
</feature>
<dbReference type="GO" id="GO:0000462">
    <property type="term" value="P:maturation of SSU-rRNA from tricistronic rRNA transcript (SSU-rRNA, 5.8S rRNA, LSU-rRNA)"/>
    <property type="evidence" value="ECO:0007669"/>
    <property type="project" value="TreeGrafter"/>
</dbReference>
<comment type="caution">
    <text evidence="2">The sequence shown here is derived from an EMBL/GenBank/DDBJ whole genome shotgun (WGS) entry which is preliminary data.</text>
</comment>
<gene>
    <name evidence="2" type="ORF">V5799_007991</name>
</gene>
<organism evidence="2 3">
    <name type="scientific">Amblyomma americanum</name>
    <name type="common">Lone star tick</name>
    <dbReference type="NCBI Taxonomy" id="6943"/>
    <lineage>
        <taxon>Eukaryota</taxon>
        <taxon>Metazoa</taxon>
        <taxon>Ecdysozoa</taxon>
        <taxon>Arthropoda</taxon>
        <taxon>Chelicerata</taxon>
        <taxon>Arachnida</taxon>
        <taxon>Acari</taxon>
        <taxon>Parasitiformes</taxon>
        <taxon>Ixodida</taxon>
        <taxon>Ixodoidea</taxon>
        <taxon>Ixodidae</taxon>
        <taxon>Amblyomminae</taxon>
        <taxon>Amblyomma</taxon>
    </lineage>
</organism>
<feature type="compositionally biased region" description="Polar residues" evidence="1">
    <location>
        <begin position="39"/>
        <end position="48"/>
    </location>
</feature>
<protein>
    <submittedName>
        <fullName evidence="2">Uncharacterized protein</fullName>
    </submittedName>
</protein>
<dbReference type="AlphaFoldDB" id="A0AAQ4FG90"/>
<dbReference type="GO" id="GO:0030686">
    <property type="term" value="C:90S preribosome"/>
    <property type="evidence" value="ECO:0007669"/>
    <property type="project" value="TreeGrafter"/>
</dbReference>